<comment type="caution">
    <text evidence="1">The sequence shown here is derived from an EMBL/GenBank/DDBJ whole genome shotgun (WGS) entry which is preliminary data.</text>
</comment>
<evidence type="ECO:0000313" key="1">
    <source>
        <dbReference type="EMBL" id="KAL0109003.1"/>
    </source>
</evidence>
<protein>
    <submittedName>
        <fullName evidence="1">Uncharacterized protein</fullName>
    </submittedName>
</protein>
<dbReference type="EMBL" id="JADYXP020000015">
    <property type="protein sequence ID" value="KAL0109003.1"/>
    <property type="molecule type" value="Genomic_DNA"/>
</dbReference>
<dbReference type="AlphaFoldDB" id="A0AAW2EZ29"/>
<sequence>MPGTTRVSFHPSRATPPWYRRRIATSLPLRSCLTPCHPPPSGDTMLTDGSQDGAHRVGRAMQRDSFYLSRCSRLECGMTVFAIT</sequence>
<accession>A0AAW2EZ29</accession>
<reference evidence="1 2" key="1">
    <citation type="submission" date="2023-03" db="EMBL/GenBank/DDBJ databases">
        <title>High recombination rates correlate with genetic variation in Cardiocondyla obscurior ants.</title>
        <authorList>
            <person name="Errbii M."/>
        </authorList>
    </citation>
    <scope>NUCLEOTIDE SEQUENCE [LARGE SCALE GENOMIC DNA]</scope>
    <source>
        <strain evidence="1">Alpha-2009</strain>
        <tissue evidence="1">Whole body</tissue>
    </source>
</reference>
<dbReference type="Proteomes" id="UP001430953">
    <property type="component" value="Unassembled WGS sequence"/>
</dbReference>
<gene>
    <name evidence="1" type="ORF">PUN28_014236</name>
</gene>
<evidence type="ECO:0000313" key="2">
    <source>
        <dbReference type="Proteomes" id="UP001430953"/>
    </source>
</evidence>
<name>A0AAW2EZ29_9HYME</name>
<organism evidence="1 2">
    <name type="scientific">Cardiocondyla obscurior</name>
    <dbReference type="NCBI Taxonomy" id="286306"/>
    <lineage>
        <taxon>Eukaryota</taxon>
        <taxon>Metazoa</taxon>
        <taxon>Ecdysozoa</taxon>
        <taxon>Arthropoda</taxon>
        <taxon>Hexapoda</taxon>
        <taxon>Insecta</taxon>
        <taxon>Pterygota</taxon>
        <taxon>Neoptera</taxon>
        <taxon>Endopterygota</taxon>
        <taxon>Hymenoptera</taxon>
        <taxon>Apocrita</taxon>
        <taxon>Aculeata</taxon>
        <taxon>Formicoidea</taxon>
        <taxon>Formicidae</taxon>
        <taxon>Myrmicinae</taxon>
        <taxon>Cardiocondyla</taxon>
    </lineage>
</organism>
<proteinExistence type="predicted"/>
<keyword evidence="2" id="KW-1185">Reference proteome</keyword>